<dbReference type="EMBL" id="JSVC01000004">
    <property type="protein sequence ID" value="KIC95801.1"/>
    <property type="molecule type" value="Genomic_DNA"/>
</dbReference>
<evidence type="ECO:0000259" key="5">
    <source>
        <dbReference type="Pfam" id="PF04542"/>
    </source>
</evidence>
<dbReference type="Proteomes" id="UP000031408">
    <property type="component" value="Unassembled WGS sequence"/>
</dbReference>
<evidence type="ECO:0000313" key="8">
    <source>
        <dbReference type="Proteomes" id="UP000031408"/>
    </source>
</evidence>
<evidence type="ECO:0000256" key="2">
    <source>
        <dbReference type="ARBA" id="ARBA00023015"/>
    </source>
</evidence>
<dbReference type="NCBIfam" id="TIGR02937">
    <property type="entry name" value="sigma70-ECF"/>
    <property type="match status" value="1"/>
</dbReference>
<dbReference type="STRING" id="1349421.OI18_03960"/>
<evidence type="ECO:0008006" key="9">
    <source>
        <dbReference type="Google" id="ProtNLM"/>
    </source>
</evidence>
<comment type="similarity">
    <text evidence="1">Belongs to the sigma-70 factor family. ECF subfamily.</text>
</comment>
<dbReference type="InterPro" id="IPR013249">
    <property type="entry name" value="RNA_pol_sigma70_r4_t2"/>
</dbReference>
<dbReference type="InterPro" id="IPR014327">
    <property type="entry name" value="RNA_pol_sigma70_bacteroid"/>
</dbReference>
<evidence type="ECO:0000313" key="7">
    <source>
        <dbReference type="EMBL" id="KIC95801.1"/>
    </source>
</evidence>
<dbReference type="InterPro" id="IPR013325">
    <property type="entry name" value="RNA_pol_sigma_r2"/>
</dbReference>
<dbReference type="InterPro" id="IPR014284">
    <property type="entry name" value="RNA_pol_sigma-70_dom"/>
</dbReference>
<comment type="caution">
    <text evidence="7">The sequence shown here is derived from an EMBL/GenBank/DDBJ whole genome shotgun (WGS) entry which is preliminary data.</text>
</comment>
<dbReference type="InterPro" id="IPR013324">
    <property type="entry name" value="RNA_pol_sigma_r3/r4-like"/>
</dbReference>
<gene>
    <name evidence="7" type="ORF">OI18_03960</name>
</gene>
<reference evidence="7 8" key="1">
    <citation type="submission" date="2014-11" db="EMBL/GenBank/DDBJ databases">
        <title>Genome sequence of Flavihumibacter solisilvae 3-3.</title>
        <authorList>
            <person name="Zhou G."/>
            <person name="Li M."/>
            <person name="Wang G."/>
        </authorList>
    </citation>
    <scope>NUCLEOTIDE SEQUENCE [LARGE SCALE GENOMIC DNA]</scope>
    <source>
        <strain evidence="7 8">3-3</strain>
    </source>
</reference>
<dbReference type="GO" id="GO:0006352">
    <property type="term" value="P:DNA-templated transcription initiation"/>
    <property type="evidence" value="ECO:0007669"/>
    <property type="project" value="InterPro"/>
</dbReference>
<feature type="domain" description="RNA polymerase sigma factor 70 region 4 type 2" evidence="6">
    <location>
        <begin position="111"/>
        <end position="159"/>
    </location>
</feature>
<sequence length="183" mass="21307">MLAAGNEKAFKVLFDAYRNRLFHYVYGLVKSEQAAEELVMDVFMKIWMGRDLVNRIDNMDAFLFRVAHNKSIDFLRAANRNPRLKELLWEEIAAASSARADNLLVEKEYVQEVRKAIDMLSPQRKKVYQMSREQEFTHDQIAEKLAISKATVNNHIVEAQRFIRNYLAKNLDLAAVILFIGRI</sequence>
<dbReference type="PANTHER" id="PTHR43133:SF46">
    <property type="entry name" value="RNA POLYMERASE SIGMA-70 FACTOR ECF SUBFAMILY"/>
    <property type="match status" value="1"/>
</dbReference>
<dbReference type="InterPro" id="IPR039425">
    <property type="entry name" value="RNA_pol_sigma-70-like"/>
</dbReference>
<dbReference type="InterPro" id="IPR007627">
    <property type="entry name" value="RNA_pol_sigma70_r2"/>
</dbReference>
<dbReference type="PANTHER" id="PTHR43133">
    <property type="entry name" value="RNA POLYMERASE ECF-TYPE SIGMA FACTO"/>
    <property type="match status" value="1"/>
</dbReference>
<dbReference type="Gene3D" id="1.10.10.10">
    <property type="entry name" value="Winged helix-like DNA-binding domain superfamily/Winged helix DNA-binding domain"/>
    <property type="match status" value="1"/>
</dbReference>
<proteinExistence type="inferred from homology"/>
<feature type="domain" description="RNA polymerase sigma-70 region 2" evidence="5">
    <location>
        <begin position="13"/>
        <end position="80"/>
    </location>
</feature>
<organism evidence="7 8">
    <name type="scientific">Flavihumibacter solisilvae</name>
    <dbReference type="NCBI Taxonomy" id="1349421"/>
    <lineage>
        <taxon>Bacteria</taxon>
        <taxon>Pseudomonadati</taxon>
        <taxon>Bacteroidota</taxon>
        <taxon>Chitinophagia</taxon>
        <taxon>Chitinophagales</taxon>
        <taxon>Chitinophagaceae</taxon>
        <taxon>Flavihumibacter</taxon>
    </lineage>
</organism>
<dbReference type="NCBIfam" id="TIGR02985">
    <property type="entry name" value="Sig70_bacteroi1"/>
    <property type="match status" value="1"/>
</dbReference>
<dbReference type="Pfam" id="PF08281">
    <property type="entry name" value="Sigma70_r4_2"/>
    <property type="match status" value="1"/>
</dbReference>
<keyword evidence="2" id="KW-0805">Transcription regulation</keyword>
<evidence type="ECO:0000256" key="1">
    <source>
        <dbReference type="ARBA" id="ARBA00010641"/>
    </source>
</evidence>
<dbReference type="GO" id="GO:0003677">
    <property type="term" value="F:DNA binding"/>
    <property type="evidence" value="ECO:0007669"/>
    <property type="project" value="InterPro"/>
</dbReference>
<keyword evidence="3" id="KW-0731">Sigma factor</keyword>
<dbReference type="SUPFAM" id="SSF88659">
    <property type="entry name" value="Sigma3 and sigma4 domains of RNA polymerase sigma factors"/>
    <property type="match status" value="1"/>
</dbReference>
<accession>A0A0C1L861</accession>
<evidence type="ECO:0000259" key="6">
    <source>
        <dbReference type="Pfam" id="PF08281"/>
    </source>
</evidence>
<dbReference type="GO" id="GO:0016987">
    <property type="term" value="F:sigma factor activity"/>
    <property type="evidence" value="ECO:0007669"/>
    <property type="project" value="UniProtKB-KW"/>
</dbReference>
<dbReference type="Pfam" id="PF04542">
    <property type="entry name" value="Sigma70_r2"/>
    <property type="match status" value="1"/>
</dbReference>
<keyword evidence="8" id="KW-1185">Reference proteome</keyword>
<evidence type="ECO:0000256" key="4">
    <source>
        <dbReference type="ARBA" id="ARBA00023163"/>
    </source>
</evidence>
<name>A0A0C1L861_9BACT</name>
<dbReference type="Gene3D" id="1.10.1740.10">
    <property type="match status" value="1"/>
</dbReference>
<protein>
    <recommendedName>
        <fullName evidence="9">RNA polymerase sigma-70 factor</fullName>
    </recommendedName>
</protein>
<dbReference type="AlphaFoldDB" id="A0A0C1L861"/>
<dbReference type="SUPFAM" id="SSF88946">
    <property type="entry name" value="Sigma2 domain of RNA polymerase sigma factors"/>
    <property type="match status" value="1"/>
</dbReference>
<evidence type="ECO:0000256" key="3">
    <source>
        <dbReference type="ARBA" id="ARBA00023082"/>
    </source>
</evidence>
<dbReference type="InterPro" id="IPR036388">
    <property type="entry name" value="WH-like_DNA-bd_sf"/>
</dbReference>
<keyword evidence="4" id="KW-0804">Transcription</keyword>